<dbReference type="InterPro" id="IPR002539">
    <property type="entry name" value="MaoC-like_dom"/>
</dbReference>
<evidence type="ECO:0000256" key="1">
    <source>
        <dbReference type="ARBA" id="ARBA00005254"/>
    </source>
</evidence>
<gene>
    <name evidence="3" type="ORF">GCM10010346_59170</name>
</gene>
<dbReference type="PANTHER" id="PTHR43841:SF1">
    <property type="entry name" value="3-HYDROXYACYL-THIOESTER DEHYDRATASE X"/>
    <property type="match status" value="1"/>
</dbReference>
<dbReference type="InterPro" id="IPR029069">
    <property type="entry name" value="HotDog_dom_sf"/>
</dbReference>
<dbReference type="Proteomes" id="UP000599437">
    <property type="component" value="Unassembled WGS sequence"/>
</dbReference>
<accession>A0ABQ3E7W1</accession>
<proteinExistence type="inferred from homology"/>
<sequence>MTSLVPLLALGALAAPFKRGISASAALPDIALTTGHVRMDLGQLAAYARICGFPCTDPLPLTYPHVLGFPLALRVMTRRAFPLPLTGLVHTGISITRHRALRPDDRPELTVYAVALRPHRRGTEVTMVTEARLAGALVWASHSTYLARHRTAGNSDAPRRPSSGSDALPAVASWDLPGDLGRRYGVTSGDLNPIHLHPLTARLFGFPCAIAHGMWTLARCVAQLDPADATHVRADFRAPVLLPATVTYAAAGDAFQVRGQDGRIHLTGTRSAHRTGSPAG</sequence>
<organism evidence="3 4">
    <name type="scientific">Streptomyces chryseus</name>
    <dbReference type="NCBI Taxonomy" id="68186"/>
    <lineage>
        <taxon>Bacteria</taxon>
        <taxon>Bacillati</taxon>
        <taxon>Actinomycetota</taxon>
        <taxon>Actinomycetes</taxon>
        <taxon>Kitasatosporales</taxon>
        <taxon>Streptomycetaceae</taxon>
        <taxon>Streptomyces</taxon>
    </lineage>
</organism>
<comment type="caution">
    <text evidence="3">The sequence shown here is derived from an EMBL/GenBank/DDBJ whole genome shotgun (WGS) entry which is preliminary data.</text>
</comment>
<dbReference type="PANTHER" id="PTHR43841">
    <property type="entry name" value="3-HYDROXYACYL-THIOESTER DEHYDRATASE HTDX-RELATED"/>
    <property type="match status" value="1"/>
</dbReference>
<dbReference type="Gene3D" id="3.10.129.10">
    <property type="entry name" value="Hotdog Thioesterase"/>
    <property type="match status" value="1"/>
</dbReference>
<evidence type="ECO:0000313" key="4">
    <source>
        <dbReference type="Proteomes" id="UP000599437"/>
    </source>
</evidence>
<evidence type="ECO:0000313" key="3">
    <source>
        <dbReference type="EMBL" id="GHB27869.1"/>
    </source>
</evidence>
<keyword evidence="4" id="KW-1185">Reference proteome</keyword>
<dbReference type="EMBL" id="BMVO01000031">
    <property type="protein sequence ID" value="GHB27869.1"/>
    <property type="molecule type" value="Genomic_DNA"/>
</dbReference>
<reference evidence="4" key="1">
    <citation type="journal article" date="2019" name="Int. J. Syst. Evol. Microbiol.">
        <title>The Global Catalogue of Microorganisms (GCM) 10K type strain sequencing project: providing services to taxonomists for standard genome sequencing and annotation.</title>
        <authorList>
            <consortium name="The Broad Institute Genomics Platform"/>
            <consortium name="The Broad Institute Genome Sequencing Center for Infectious Disease"/>
            <person name="Wu L."/>
            <person name="Ma J."/>
        </authorList>
    </citation>
    <scope>NUCLEOTIDE SEQUENCE [LARGE SCALE GENOMIC DNA]</scope>
    <source>
        <strain evidence="4">JCM 4737</strain>
    </source>
</reference>
<dbReference type="RefSeq" id="WP_138898594.1">
    <property type="nucleotide sequence ID" value="NZ_BMVO01000031.1"/>
</dbReference>
<name>A0ABQ3E7W1_9ACTN</name>
<dbReference type="Pfam" id="PF01575">
    <property type="entry name" value="MaoC_dehydratas"/>
    <property type="match status" value="1"/>
</dbReference>
<comment type="similarity">
    <text evidence="1">Belongs to the enoyl-CoA hydratase/isomerase family.</text>
</comment>
<evidence type="ECO:0000259" key="2">
    <source>
        <dbReference type="Pfam" id="PF01575"/>
    </source>
</evidence>
<feature type="domain" description="MaoC-like" evidence="2">
    <location>
        <begin position="182"/>
        <end position="249"/>
    </location>
</feature>
<protein>
    <recommendedName>
        <fullName evidence="2">MaoC-like domain-containing protein</fullName>
    </recommendedName>
</protein>
<dbReference type="SUPFAM" id="SSF54637">
    <property type="entry name" value="Thioesterase/thiol ester dehydrase-isomerase"/>
    <property type="match status" value="2"/>
</dbReference>